<comment type="caution">
    <text evidence="5">The sequence shown here is derived from an EMBL/GenBank/DDBJ whole genome shotgun (WGS) entry which is preliminary data.</text>
</comment>
<evidence type="ECO:0000313" key="6">
    <source>
        <dbReference type="Proteomes" id="UP001589645"/>
    </source>
</evidence>
<dbReference type="CDD" id="cd07377">
    <property type="entry name" value="WHTH_GntR"/>
    <property type="match status" value="1"/>
</dbReference>
<dbReference type="InterPro" id="IPR036390">
    <property type="entry name" value="WH_DNA-bd_sf"/>
</dbReference>
<accession>A0ABV5HH97</accession>
<evidence type="ECO:0000256" key="2">
    <source>
        <dbReference type="ARBA" id="ARBA00023125"/>
    </source>
</evidence>
<dbReference type="SMART" id="SM00895">
    <property type="entry name" value="FCD"/>
    <property type="match status" value="1"/>
</dbReference>
<dbReference type="Pfam" id="PF07729">
    <property type="entry name" value="FCD"/>
    <property type="match status" value="1"/>
</dbReference>
<dbReference type="SUPFAM" id="SSF46785">
    <property type="entry name" value="Winged helix' DNA-binding domain"/>
    <property type="match status" value="1"/>
</dbReference>
<dbReference type="PANTHER" id="PTHR43537">
    <property type="entry name" value="TRANSCRIPTIONAL REGULATOR, GNTR FAMILY"/>
    <property type="match status" value="1"/>
</dbReference>
<dbReference type="InterPro" id="IPR008920">
    <property type="entry name" value="TF_FadR/GntR_C"/>
</dbReference>
<protein>
    <submittedName>
        <fullName evidence="5">FadR/GntR family transcriptional regulator</fullName>
    </submittedName>
</protein>
<dbReference type="SUPFAM" id="SSF48008">
    <property type="entry name" value="GntR ligand-binding domain-like"/>
    <property type="match status" value="1"/>
</dbReference>
<dbReference type="Pfam" id="PF00392">
    <property type="entry name" value="GntR"/>
    <property type="match status" value="1"/>
</dbReference>
<evidence type="ECO:0000259" key="4">
    <source>
        <dbReference type="PROSITE" id="PS50949"/>
    </source>
</evidence>
<dbReference type="InterPro" id="IPR011711">
    <property type="entry name" value="GntR_C"/>
</dbReference>
<dbReference type="SMART" id="SM00345">
    <property type="entry name" value="HTH_GNTR"/>
    <property type="match status" value="1"/>
</dbReference>
<organism evidence="5 6">
    <name type="scientific">Vibrio olivae</name>
    <dbReference type="NCBI Taxonomy" id="1243002"/>
    <lineage>
        <taxon>Bacteria</taxon>
        <taxon>Pseudomonadati</taxon>
        <taxon>Pseudomonadota</taxon>
        <taxon>Gammaproteobacteria</taxon>
        <taxon>Vibrionales</taxon>
        <taxon>Vibrionaceae</taxon>
        <taxon>Vibrio</taxon>
    </lineage>
</organism>
<dbReference type="PRINTS" id="PR00035">
    <property type="entry name" value="HTHGNTR"/>
</dbReference>
<dbReference type="EMBL" id="JBHMEP010000001">
    <property type="protein sequence ID" value="MFB9133601.1"/>
    <property type="molecule type" value="Genomic_DNA"/>
</dbReference>
<dbReference type="Gene3D" id="1.10.10.10">
    <property type="entry name" value="Winged helix-like DNA-binding domain superfamily/Winged helix DNA-binding domain"/>
    <property type="match status" value="1"/>
</dbReference>
<evidence type="ECO:0000256" key="3">
    <source>
        <dbReference type="ARBA" id="ARBA00023163"/>
    </source>
</evidence>
<dbReference type="InterPro" id="IPR000524">
    <property type="entry name" value="Tscrpt_reg_HTH_GntR"/>
</dbReference>
<dbReference type="InterPro" id="IPR036388">
    <property type="entry name" value="WH-like_DNA-bd_sf"/>
</dbReference>
<feature type="domain" description="HTH gntR-type" evidence="4">
    <location>
        <begin position="17"/>
        <end position="87"/>
    </location>
</feature>
<evidence type="ECO:0000313" key="5">
    <source>
        <dbReference type="EMBL" id="MFB9133601.1"/>
    </source>
</evidence>
<dbReference type="Proteomes" id="UP001589645">
    <property type="component" value="Unassembled WGS sequence"/>
</dbReference>
<keyword evidence="6" id="KW-1185">Reference proteome</keyword>
<gene>
    <name evidence="5" type="ORF">ACFFUV_01280</name>
</gene>
<sequence>MTNKSTVDGLFSPAQIGRASEDIALQIESAILNETLRPGDSLPSERDLQAQFGTGRGVIREAIRALKQKGLVAIRKGPKGGAFIKQVDVSNISESLALFLKQKSIGAHQIAEFRESMDQTIALLAMSRATKEQQAQMLLLVDRLESIAGLSSLDFSELIETDRQLNVLLAEMAGNPVFEWVMHAMQQGFGSYDNNLYTDADFLIKAVANWRYTAEQIINKEPIKLQASISRHYLLLQECLDRRSN</sequence>
<dbReference type="RefSeq" id="WP_390189114.1">
    <property type="nucleotide sequence ID" value="NZ_JBHMEP010000001.1"/>
</dbReference>
<proteinExistence type="predicted"/>
<dbReference type="Gene3D" id="1.20.120.530">
    <property type="entry name" value="GntR ligand-binding domain-like"/>
    <property type="match status" value="1"/>
</dbReference>
<reference evidence="5 6" key="1">
    <citation type="submission" date="2024-09" db="EMBL/GenBank/DDBJ databases">
        <authorList>
            <person name="Sun Q."/>
            <person name="Mori K."/>
        </authorList>
    </citation>
    <scope>NUCLEOTIDE SEQUENCE [LARGE SCALE GENOMIC DNA]</scope>
    <source>
        <strain evidence="5 6">CECT 8064</strain>
    </source>
</reference>
<keyword evidence="2" id="KW-0238">DNA-binding</keyword>
<keyword evidence="1" id="KW-0805">Transcription regulation</keyword>
<name>A0ABV5HH97_9VIBR</name>
<keyword evidence="3" id="KW-0804">Transcription</keyword>
<dbReference type="PANTHER" id="PTHR43537:SF49">
    <property type="entry name" value="TRANSCRIPTIONAL REGULATORY PROTEIN"/>
    <property type="match status" value="1"/>
</dbReference>
<dbReference type="PROSITE" id="PS50949">
    <property type="entry name" value="HTH_GNTR"/>
    <property type="match status" value="1"/>
</dbReference>
<evidence type="ECO:0000256" key="1">
    <source>
        <dbReference type="ARBA" id="ARBA00023015"/>
    </source>
</evidence>